<proteinExistence type="predicted"/>
<sequence>MLVSERKPWGEILNCLAQDESVFIIACGGCSEACQTGGEKGIDELSEKLIENGKKIVGSFVVDFACNKVLVALKLNRYIAELQKADSVLVSSCGIGVQAVSSMINLPVHPADNTIYMGGFSGVWTGEERCLQCGDCKLDITGGICPYANCPKNLLNGACGGSDKGKCEVDPEKDCAWARIYERLKEIGKLENLKKIQSPRDWNLMQPPAVRKRSIFWALEFEEEEKKEKEKMVRE</sequence>
<reference evidence="2 3" key="1">
    <citation type="submission" date="2018-06" db="EMBL/GenBank/DDBJ databases">
        <title>Extensive metabolic versatility and redundancy in microbially diverse, dynamic hydrothermal sediments.</title>
        <authorList>
            <person name="Dombrowski N."/>
            <person name="Teske A."/>
            <person name="Baker B.J."/>
        </authorList>
    </citation>
    <scope>NUCLEOTIDE SEQUENCE [LARGE SCALE GENOMIC DNA]</scope>
    <source>
        <strain evidence="2">B19_G9</strain>
    </source>
</reference>
<feature type="domain" description="Methylene-tetrahydrofolate reductase C-terminal-like" evidence="1">
    <location>
        <begin position="110"/>
        <end position="203"/>
    </location>
</feature>
<dbReference type="PANTHER" id="PTHR38755:SF1">
    <property type="entry name" value="METHYLENE-TETRAHYDROFOLATE REDUCTASE C-TERMINAL DOMAIN-CONTAINING PROTEIN"/>
    <property type="match status" value="1"/>
</dbReference>
<evidence type="ECO:0000313" key="3">
    <source>
        <dbReference type="Proteomes" id="UP000267654"/>
    </source>
</evidence>
<comment type="caution">
    <text evidence="2">The sequence shown here is derived from an EMBL/GenBank/DDBJ whole genome shotgun (WGS) entry which is preliminary data.</text>
</comment>
<dbReference type="Proteomes" id="UP000267654">
    <property type="component" value="Unassembled WGS sequence"/>
</dbReference>
<dbReference type="AlphaFoldDB" id="A0A662DGS5"/>
<gene>
    <name evidence="2" type="ORF">DRI96_01990</name>
</gene>
<protein>
    <submittedName>
        <fullName evidence="2">5,10-methylenetetrahydrofolate reductase</fullName>
    </submittedName>
</protein>
<evidence type="ECO:0000313" key="2">
    <source>
        <dbReference type="EMBL" id="RLE14078.1"/>
    </source>
</evidence>
<accession>A0A662DGS5</accession>
<name>A0A662DGS5_UNCAE</name>
<dbReference type="PANTHER" id="PTHR38755">
    <property type="entry name" value="5,10-METHYLENETETRAHYDROFOLATE REDUCTASE"/>
    <property type="match status" value="1"/>
</dbReference>
<dbReference type="InterPro" id="IPR022026">
    <property type="entry name" value="DUF5981"/>
</dbReference>
<evidence type="ECO:0000259" key="1">
    <source>
        <dbReference type="Pfam" id="PF12225"/>
    </source>
</evidence>
<dbReference type="EMBL" id="QMQB01000055">
    <property type="protein sequence ID" value="RLE14078.1"/>
    <property type="molecule type" value="Genomic_DNA"/>
</dbReference>
<organism evidence="2 3">
    <name type="scientific">Aerophobetes bacterium</name>
    <dbReference type="NCBI Taxonomy" id="2030807"/>
    <lineage>
        <taxon>Bacteria</taxon>
        <taxon>Candidatus Aerophobota</taxon>
    </lineage>
</organism>
<dbReference type="Pfam" id="PF12225">
    <property type="entry name" value="DUF5981"/>
    <property type="match status" value="1"/>
</dbReference>